<name>A0AAE0DNZ1_9ROSI</name>
<reference evidence="1" key="1">
    <citation type="journal article" date="2023" name="Plant J.">
        <title>Genome sequences and population genomics provide insights into the demographic history, inbreeding, and mutation load of two 'living fossil' tree species of Dipteronia.</title>
        <authorList>
            <person name="Feng Y."/>
            <person name="Comes H.P."/>
            <person name="Chen J."/>
            <person name="Zhu S."/>
            <person name="Lu R."/>
            <person name="Zhang X."/>
            <person name="Li P."/>
            <person name="Qiu J."/>
            <person name="Olsen K.M."/>
            <person name="Qiu Y."/>
        </authorList>
    </citation>
    <scope>NUCLEOTIDE SEQUENCE</scope>
    <source>
        <strain evidence="1">NBL</strain>
    </source>
</reference>
<proteinExistence type="predicted"/>
<organism evidence="1 2">
    <name type="scientific">Dipteronia sinensis</name>
    <dbReference type="NCBI Taxonomy" id="43782"/>
    <lineage>
        <taxon>Eukaryota</taxon>
        <taxon>Viridiplantae</taxon>
        <taxon>Streptophyta</taxon>
        <taxon>Embryophyta</taxon>
        <taxon>Tracheophyta</taxon>
        <taxon>Spermatophyta</taxon>
        <taxon>Magnoliopsida</taxon>
        <taxon>eudicotyledons</taxon>
        <taxon>Gunneridae</taxon>
        <taxon>Pentapetalae</taxon>
        <taxon>rosids</taxon>
        <taxon>malvids</taxon>
        <taxon>Sapindales</taxon>
        <taxon>Sapindaceae</taxon>
        <taxon>Hippocastanoideae</taxon>
        <taxon>Acereae</taxon>
        <taxon>Dipteronia</taxon>
    </lineage>
</organism>
<dbReference type="EMBL" id="JANJYJ010000357">
    <property type="protein sequence ID" value="KAK3177358.1"/>
    <property type="molecule type" value="Genomic_DNA"/>
</dbReference>
<dbReference type="AlphaFoldDB" id="A0AAE0DNZ1"/>
<protein>
    <submittedName>
        <fullName evidence="1">Uncharacterized protein</fullName>
    </submittedName>
</protein>
<keyword evidence="2" id="KW-1185">Reference proteome</keyword>
<dbReference type="Proteomes" id="UP001281410">
    <property type="component" value="Unassembled WGS sequence"/>
</dbReference>
<accession>A0AAE0DNZ1</accession>
<gene>
    <name evidence="1" type="ORF">Dsin_032937</name>
</gene>
<comment type="caution">
    <text evidence="1">The sequence shown here is derived from an EMBL/GenBank/DDBJ whole genome shotgun (WGS) entry which is preliminary data.</text>
</comment>
<evidence type="ECO:0000313" key="2">
    <source>
        <dbReference type="Proteomes" id="UP001281410"/>
    </source>
</evidence>
<sequence>MDNSSFPKVLEFRNKIPPNPQLLRLKDWFASYDFTVRHVKDDYNIIADMLSRPPPVHLVTPSYRIPLVLMASSASSLASSSSSSFPRSMIFLQNFFLRFSPVNNLLFPRCKTLPDLIFRSTYSSLSSRVSVMFSPTRPGPF</sequence>
<evidence type="ECO:0000313" key="1">
    <source>
        <dbReference type="EMBL" id="KAK3177358.1"/>
    </source>
</evidence>